<proteinExistence type="inferred from homology"/>
<protein>
    <recommendedName>
        <fullName evidence="3">Beta-crystallin B1</fullName>
    </recommendedName>
    <alternativeName>
        <fullName evidence="7">Beta-B1 crystallin</fullName>
    </alternativeName>
</protein>
<evidence type="ECO:0000256" key="6">
    <source>
        <dbReference type="ARBA" id="ARBA00025922"/>
    </source>
</evidence>
<evidence type="ECO:0000313" key="10">
    <source>
        <dbReference type="EMBL" id="EMP37185.1"/>
    </source>
</evidence>
<comment type="function">
    <text evidence="1">Crystallins are the dominant structural components of the vertebrate eye lens.</text>
</comment>
<dbReference type="Gene3D" id="2.60.20.10">
    <property type="entry name" value="Crystallins"/>
    <property type="match status" value="2"/>
</dbReference>
<keyword evidence="11" id="KW-1185">Reference proteome</keyword>
<dbReference type="GO" id="GO:0007601">
    <property type="term" value="P:visual perception"/>
    <property type="evidence" value="ECO:0007669"/>
    <property type="project" value="TreeGrafter"/>
</dbReference>
<dbReference type="InterPro" id="IPR001064">
    <property type="entry name" value="Beta/gamma_crystallin"/>
</dbReference>
<dbReference type="PRINTS" id="PR01367">
    <property type="entry name" value="BGCRYSTALLIN"/>
</dbReference>
<evidence type="ECO:0000256" key="8">
    <source>
        <dbReference type="SAM" id="MobiDB-lite"/>
    </source>
</evidence>
<dbReference type="GO" id="GO:0002088">
    <property type="term" value="P:lens development in camera-type eye"/>
    <property type="evidence" value="ECO:0007669"/>
    <property type="project" value="TreeGrafter"/>
</dbReference>
<feature type="domain" description="Beta/gamma crystallin 'Greek key'" evidence="9">
    <location>
        <begin position="86"/>
        <end position="130"/>
    </location>
</feature>
<organism evidence="10 11">
    <name type="scientific">Chelonia mydas</name>
    <name type="common">Green sea-turtle</name>
    <name type="synonym">Chelonia agassizi</name>
    <dbReference type="NCBI Taxonomy" id="8469"/>
    <lineage>
        <taxon>Eukaryota</taxon>
        <taxon>Metazoa</taxon>
        <taxon>Chordata</taxon>
        <taxon>Craniata</taxon>
        <taxon>Vertebrata</taxon>
        <taxon>Euteleostomi</taxon>
        <taxon>Archelosauria</taxon>
        <taxon>Testudinata</taxon>
        <taxon>Testudines</taxon>
        <taxon>Cryptodira</taxon>
        <taxon>Durocryptodira</taxon>
        <taxon>Americhelydia</taxon>
        <taxon>Chelonioidea</taxon>
        <taxon>Cheloniidae</taxon>
        <taxon>Chelonia</taxon>
    </lineage>
</organism>
<dbReference type="eggNOG" id="ENOG502QTJT">
    <property type="taxonomic scope" value="Eukaryota"/>
</dbReference>
<dbReference type="EMBL" id="KB523138">
    <property type="protein sequence ID" value="EMP37185.1"/>
    <property type="molecule type" value="Genomic_DNA"/>
</dbReference>
<name>M7BN80_CHEMY</name>
<dbReference type="FunFam" id="2.60.20.10:FF:000002">
    <property type="entry name" value="Crystallin, beta B2"/>
    <property type="match status" value="1"/>
</dbReference>
<gene>
    <name evidence="10" type="ORF">UY3_05716</name>
</gene>
<feature type="region of interest" description="Disordered" evidence="8">
    <location>
        <begin position="1"/>
        <end position="41"/>
    </location>
</feature>
<dbReference type="Pfam" id="PF00030">
    <property type="entry name" value="Crystall"/>
    <property type="match status" value="2"/>
</dbReference>
<keyword evidence="5" id="KW-0677">Repeat</keyword>
<feature type="domain" description="Beta/gamma crystallin 'Greek key'" evidence="9">
    <location>
        <begin position="136"/>
        <end position="177"/>
    </location>
</feature>
<dbReference type="PANTHER" id="PTHR11818:SF12">
    <property type="entry name" value="BETA-CRYSTALLIN B1"/>
    <property type="match status" value="1"/>
</dbReference>
<sequence>MSETMRTAAASQAADDKEQGALAPAPSPDHTPASNTKAEQPSRKAFRIIIFEQENFQGRKMEFTNECLNLGDRGFDRVRSVIVSTGPWVAFEQSNLRGEMFILEQGEYPRWDTWSSSYRSDCFRSMRPIKMVADGYKVSLFESADFKGNKMEIQEDDVPSLWAHGFCDRVGSVKVSSGTWVGYQYPGYRGYQYLFEKGDFRHWNEWSAFQPQFLGGFDLIGAIQHFPRLCPSPPQPLTRCMPAAQVCFSDRYSSAICISEQRSAHGKMNLPGKAQLFLCTLHFAFFKAMTKFSVWLKMEFLALWMALHLRQCVPWVRAPATLQALHPKGDWSLPCWCPAEAPDFLQQLRWYSSAICISEQRSAHGKMNLPGKAQLFLCTLHFAFFKAMTKFSVWLKMEFLALWMALHLRQCVPWVRAPAAIEFHPAVSAVEGIDLPDDGRSRQALEPVGECCRRRLQKAARA</sequence>
<comment type="similarity">
    <text evidence="2">Belongs to the beta/gamma-crystallin family.</text>
</comment>
<evidence type="ECO:0000256" key="2">
    <source>
        <dbReference type="ARBA" id="ARBA00009646"/>
    </source>
</evidence>
<dbReference type="STRING" id="8469.M7BN80"/>
<dbReference type="InterPro" id="IPR050252">
    <property type="entry name" value="Beta/Gamma-Crystallin"/>
</dbReference>
<dbReference type="PANTHER" id="PTHR11818">
    <property type="entry name" value="BETA/GAMMA CRYSTALLIN"/>
    <property type="match status" value="1"/>
</dbReference>
<reference evidence="11" key="1">
    <citation type="journal article" date="2013" name="Nat. Genet.">
        <title>The draft genomes of soft-shell turtle and green sea turtle yield insights into the development and evolution of the turtle-specific body plan.</title>
        <authorList>
            <person name="Wang Z."/>
            <person name="Pascual-Anaya J."/>
            <person name="Zadissa A."/>
            <person name="Li W."/>
            <person name="Niimura Y."/>
            <person name="Huang Z."/>
            <person name="Li C."/>
            <person name="White S."/>
            <person name="Xiong Z."/>
            <person name="Fang D."/>
            <person name="Wang B."/>
            <person name="Ming Y."/>
            <person name="Chen Y."/>
            <person name="Zheng Y."/>
            <person name="Kuraku S."/>
            <person name="Pignatelli M."/>
            <person name="Herrero J."/>
            <person name="Beal K."/>
            <person name="Nozawa M."/>
            <person name="Li Q."/>
            <person name="Wang J."/>
            <person name="Zhang H."/>
            <person name="Yu L."/>
            <person name="Shigenobu S."/>
            <person name="Wang J."/>
            <person name="Liu J."/>
            <person name="Flicek P."/>
            <person name="Searle S."/>
            <person name="Wang J."/>
            <person name="Kuratani S."/>
            <person name="Yin Y."/>
            <person name="Aken B."/>
            <person name="Zhang G."/>
            <person name="Irie N."/>
        </authorList>
    </citation>
    <scope>NUCLEOTIDE SEQUENCE [LARGE SCALE GENOMIC DNA]</scope>
</reference>
<evidence type="ECO:0000256" key="1">
    <source>
        <dbReference type="ARBA" id="ARBA00003689"/>
    </source>
</evidence>
<accession>M7BN80</accession>
<evidence type="ECO:0000256" key="7">
    <source>
        <dbReference type="ARBA" id="ARBA00032143"/>
    </source>
</evidence>
<evidence type="ECO:0000256" key="4">
    <source>
        <dbReference type="ARBA" id="ARBA00022613"/>
    </source>
</evidence>
<evidence type="ECO:0000313" key="11">
    <source>
        <dbReference type="Proteomes" id="UP000031443"/>
    </source>
</evidence>
<dbReference type="InterPro" id="IPR011024">
    <property type="entry name" value="G_crystallin-like"/>
</dbReference>
<comment type="subunit">
    <text evidence="6">Homo/heterodimer, or complexes of higher-order. The structure of beta-crystallin oligomers seems to be stabilized through interactions between the N-terminal arms.</text>
</comment>
<feature type="domain" description="Beta/gamma crystallin 'Greek key'" evidence="9">
    <location>
        <begin position="178"/>
        <end position="221"/>
    </location>
</feature>
<feature type="domain" description="Beta/gamma crystallin 'Greek key'" evidence="9">
    <location>
        <begin position="46"/>
        <end position="85"/>
    </location>
</feature>
<keyword evidence="4" id="KW-0273">Eye lens protein</keyword>
<evidence type="ECO:0000256" key="3">
    <source>
        <dbReference type="ARBA" id="ARBA00019516"/>
    </source>
</evidence>
<dbReference type="Proteomes" id="UP000031443">
    <property type="component" value="Unassembled WGS sequence"/>
</dbReference>
<dbReference type="FunFam" id="2.60.20.10:FF:000005">
    <property type="entry name" value="Crystallin, beta B1"/>
    <property type="match status" value="1"/>
</dbReference>
<dbReference type="GO" id="GO:0005212">
    <property type="term" value="F:structural constituent of eye lens"/>
    <property type="evidence" value="ECO:0007669"/>
    <property type="project" value="UniProtKB-KW"/>
</dbReference>
<dbReference type="PROSITE" id="PS50915">
    <property type="entry name" value="CRYSTALLIN_BETA_GAMMA"/>
    <property type="match status" value="4"/>
</dbReference>
<evidence type="ECO:0000256" key="5">
    <source>
        <dbReference type="ARBA" id="ARBA00022737"/>
    </source>
</evidence>
<dbReference type="AlphaFoldDB" id="M7BN80"/>
<evidence type="ECO:0000259" key="9">
    <source>
        <dbReference type="PROSITE" id="PS50915"/>
    </source>
</evidence>
<dbReference type="SUPFAM" id="SSF49695">
    <property type="entry name" value="gamma-Crystallin-like"/>
    <property type="match status" value="1"/>
</dbReference>
<dbReference type="SMART" id="SM00247">
    <property type="entry name" value="XTALbg"/>
    <property type="match status" value="2"/>
</dbReference>